<name>A0A4C1UQA8_EUMVA</name>
<sequence length="147" mass="16799">MERGRINAGPSPLTLEGADLTSYSTIGTSGLGWYPNLNLCIFTAYNVEQLESSESSKLFDLMSAANFRHHSDRRKHHQHRLDGWRSTTVVFMSNFLSRTTGLWNNLPSAEFPINFDNWIFKEKKHSFSKGRQHTNDFSGVAVVYGRR</sequence>
<gene>
    <name evidence="1" type="ORF">EVAR_85827_1</name>
</gene>
<dbReference type="Proteomes" id="UP000299102">
    <property type="component" value="Unassembled WGS sequence"/>
</dbReference>
<proteinExistence type="predicted"/>
<dbReference type="OrthoDB" id="7480422at2759"/>
<organism evidence="1 2">
    <name type="scientific">Eumeta variegata</name>
    <name type="common">Bagworm moth</name>
    <name type="synonym">Eumeta japonica</name>
    <dbReference type="NCBI Taxonomy" id="151549"/>
    <lineage>
        <taxon>Eukaryota</taxon>
        <taxon>Metazoa</taxon>
        <taxon>Ecdysozoa</taxon>
        <taxon>Arthropoda</taxon>
        <taxon>Hexapoda</taxon>
        <taxon>Insecta</taxon>
        <taxon>Pterygota</taxon>
        <taxon>Neoptera</taxon>
        <taxon>Endopterygota</taxon>
        <taxon>Lepidoptera</taxon>
        <taxon>Glossata</taxon>
        <taxon>Ditrysia</taxon>
        <taxon>Tineoidea</taxon>
        <taxon>Psychidae</taxon>
        <taxon>Oiketicinae</taxon>
        <taxon>Eumeta</taxon>
    </lineage>
</organism>
<dbReference type="EMBL" id="BGZK01000209">
    <property type="protein sequence ID" value="GBP28628.1"/>
    <property type="molecule type" value="Genomic_DNA"/>
</dbReference>
<protein>
    <submittedName>
        <fullName evidence="1">Uncharacterized protein</fullName>
    </submittedName>
</protein>
<reference evidence="1 2" key="1">
    <citation type="journal article" date="2019" name="Commun. Biol.">
        <title>The bagworm genome reveals a unique fibroin gene that provides high tensile strength.</title>
        <authorList>
            <person name="Kono N."/>
            <person name="Nakamura H."/>
            <person name="Ohtoshi R."/>
            <person name="Tomita M."/>
            <person name="Numata K."/>
            <person name="Arakawa K."/>
        </authorList>
    </citation>
    <scope>NUCLEOTIDE SEQUENCE [LARGE SCALE GENOMIC DNA]</scope>
</reference>
<keyword evidence="2" id="KW-1185">Reference proteome</keyword>
<evidence type="ECO:0000313" key="2">
    <source>
        <dbReference type="Proteomes" id="UP000299102"/>
    </source>
</evidence>
<evidence type="ECO:0000313" key="1">
    <source>
        <dbReference type="EMBL" id="GBP28628.1"/>
    </source>
</evidence>
<dbReference type="AlphaFoldDB" id="A0A4C1UQA8"/>
<accession>A0A4C1UQA8</accession>
<comment type="caution">
    <text evidence="1">The sequence shown here is derived from an EMBL/GenBank/DDBJ whole genome shotgun (WGS) entry which is preliminary data.</text>
</comment>